<dbReference type="RefSeq" id="WP_015313824.1">
    <property type="nucleotide sequence ID" value="NC_019972.1"/>
</dbReference>
<dbReference type="HOGENOM" id="CLU_196464_0_0_2"/>
<proteinExistence type="predicted"/>
<keyword evidence="1" id="KW-0472">Membrane</keyword>
<protein>
    <submittedName>
        <fullName evidence="2">Uncharacterized protein</fullName>
    </submittedName>
</protein>
<keyword evidence="1" id="KW-1133">Transmembrane helix</keyword>
<dbReference type="KEGG" id="mhz:Metho_2553"/>
<reference evidence="3" key="1">
    <citation type="submission" date="2012-02" db="EMBL/GenBank/DDBJ databases">
        <title>Complete sequence of plasmid of Methanomethylovorans hollandica DSM 15978.</title>
        <authorList>
            <person name="Lucas S."/>
            <person name="Copeland A."/>
            <person name="Lapidus A."/>
            <person name="Glavina del Rio T."/>
            <person name="Dalin E."/>
            <person name="Tice H."/>
            <person name="Bruce D."/>
            <person name="Goodwin L."/>
            <person name="Pitluck S."/>
            <person name="Peters L."/>
            <person name="Mikhailova N."/>
            <person name="Held B."/>
            <person name="Kyrpides N."/>
            <person name="Mavromatis K."/>
            <person name="Ivanova N."/>
            <person name="Brettin T."/>
            <person name="Detter J.C."/>
            <person name="Han C."/>
            <person name="Larimer F."/>
            <person name="Land M."/>
            <person name="Hauser L."/>
            <person name="Markowitz V."/>
            <person name="Cheng J.-F."/>
            <person name="Hugenholtz P."/>
            <person name="Woyke T."/>
            <person name="Wu D."/>
            <person name="Spring S."/>
            <person name="Schroeder M."/>
            <person name="Brambilla E."/>
            <person name="Klenk H.-P."/>
            <person name="Eisen J.A."/>
        </authorList>
    </citation>
    <scope>NUCLEOTIDE SEQUENCE [LARGE SCALE GENOMIC DNA]</scope>
    <source>
        <strain evidence="3">DSM 15978 / NBRC 107637 / DMS1</strain>
        <plasmid evidence="3">Plasmid pMETHO01</plasmid>
    </source>
</reference>
<dbReference type="GeneID" id="14401515"/>
<evidence type="ECO:0000256" key="1">
    <source>
        <dbReference type="SAM" id="Phobius"/>
    </source>
</evidence>
<keyword evidence="1" id="KW-0812">Transmembrane</keyword>
<organism evidence="2 3">
    <name type="scientific">Methanomethylovorans hollandica (strain DSM 15978 / NBRC 107637 / DMS1)</name>
    <dbReference type="NCBI Taxonomy" id="867904"/>
    <lineage>
        <taxon>Archaea</taxon>
        <taxon>Methanobacteriati</taxon>
        <taxon>Methanobacteriota</taxon>
        <taxon>Stenosarchaea group</taxon>
        <taxon>Methanomicrobia</taxon>
        <taxon>Methanosarcinales</taxon>
        <taxon>Methanosarcinaceae</taxon>
        <taxon>Methanomethylovorans</taxon>
    </lineage>
</organism>
<dbReference type="Proteomes" id="UP000010866">
    <property type="component" value="Plasmid pMETHO01"/>
</dbReference>
<evidence type="ECO:0000313" key="3">
    <source>
        <dbReference type="Proteomes" id="UP000010866"/>
    </source>
</evidence>
<feature type="transmembrane region" description="Helical" evidence="1">
    <location>
        <begin position="55"/>
        <end position="75"/>
    </location>
</feature>
<feature type="transmembrane region" description="Helical" evidence="1">
    <location>
        <begin position="21"/>
        <end position="43"/>
    </location>
</feature>
<accession>L0KZ02</accession>
<sequence precursor="true">MQPTVKDDENLNDECLRTLEIVGKTLVLTPIIIALPSLAYAIITGKNLVSPGPDAGYSAGLMISAGIFLLIYVSYKTIRK</sequence>
<dbReference type="EMBL" id="CP003363">
    <property type="protein sequence ID" value="AGB50692.1"/>
    <property type="molecule type" value="Genomic_DNA"/>
</dbReference>
<keyword evidence="3" id="KW-1185">Reference proteome</keyword>
<gene>
    <name evidence="2" type="ordered locus">Metho_2553</name>
</gene>
<evidence type="ECO:0000313" key="2">
    <source>
        <dbReference type="EMBL" id="AGB50692.1"/>
    </source>
</evidence>
<dbReference type="AlphaFoldDB" id="L0KZ02"/>
<keyword evidence="2" id="KW-0614">Plasmid</keyword>
<geneLocation type="plasmid" evidence="2 3">
    <name>pMETHO01</name>
</geneLocation>
<name>L0KZ02_METHD</name>